<dbReference type="Proteomes" id="UP000318801">
    <property type="component" value="Unassembled WGS sequence"/>
</dbReference>
<feature type="transmembrane region" description="Helical" evidence="1">
    <location>
        <begin position="6"/>
        <end position="26"/>
    </location>
</feature>
<reference evidence="3 4" key="1">
    <citation type="submission" date="2019-06" db="EMBL/GenBank/DDBJ databases">
        <authorList>
            <person name="Li M."/>
        </authorList>
    </citation>
    <scope>NUCLEOTIDE SEQUENCE [LARGE SCALE GENOMIC DNA]</scope>
    <source>
        <strain evidence="3 4">BGMRC2036</strain>
    </source>
</reference>
<keyword evidence="1" id="KW-1133">Transmembrane helix</keyword>
<comment type="caution">
    <text evidence="3">The sequence shown here is derived from an EMBL/GenBank/DDBJ whole genome shotgun (WGS) entry which is preliminary data.</text>
</comment>
<dbReference type="OrthoDB" id="6174504at2"/>
<dbReference type="RefSeq" id="WP_141150109.1">
    <property type="nucleotide sequence ID" value="NZ_VHLG01000011.1"/>
</dbReference>
<evidence type="ECO:0000256" key="1">
    <source>
        <dbReference type="SAM" id="Phobius"/>
    </source>
</evidence>
<dbReference type="AlphaFoldDB" id="A0A506U4Y1"/>
<organism evidence="3 4">
    <name type="scientific">Martelella alba</name>
    <dbReference type="NCBI Taxonomy" id="2590451"/>
    <lineage>
        <taxon>Bacteria</taxon>
        <taxon>Pseudomonadati</taxon>
        <taxon>Pseudomonadota</taxon>
        <taxon>Alphaproteobacteria</taxon>
        <taxon>Hyphomicrobiales</taxon>
        <taxon>Aurantimonadaceae</taxon>
        <taxon>Martelella</taxon>
    </lineage>
</organism>
<gene>
    <name evidence="3" type="ORF">FJU08_16435</name>
</gene>
<evidence type="ECO:0000259" key="2">
    <source>
        <dbReference type="Pfam" id="PF07331"/>
    </source>
</evidence>
<feature type="transmembrane region" description="Helical" evidence="1">
    <location>
        <begin position="121"/>
        <end position="139"/>
    </location>
</feature>
<name>A0A506U4Y1_9HYPH</name>
<dbReference type="EMBL" id="VHLG01000011">
    <property type="protein sequence ID" value="TPW28910.1"/>
    <property type="molecule type" value="Genomic_DNA"/>
</dbReference>
<proteinExistence type="predicted"/>
<sequence length="157" mass="16599">MKISDRITGPALSLFGAVVIVGAMRLPTVPGVRFGADLMPSLIGIGFICLGLAIALGGFLTEKGRTFLDVSEWHVPLRNYAAAIWTLGGLVIGIFLFQSVGFPLIGIIYMAGLMLLMRARILTTVIVSPVVVLILYYGFSKGLMVPLPAGILGGILP</sequence>
<feature type="transmembrane region" description="Helical" evidence="1">
    <location>
        <begin position="80"/>
        <end position="109"/>
    </location>
</feature>
<feature type="domain" description="DUF1468" evidence="2">
    <location>
        <begin position="11"/>
        <end position="148"/>
    </location>
</feature>
<dbReference type="InterPro" id="IPR009936">
    <property type="entry name" value="DUF1468"/>
</dbReference>
<dbReference type="Pfam" id="PF07331">
    <property type="entry name" value="TctB"/>
    <property type="match status" value="1"/>
</dbReference>
<feature type="transmembrane region" description="Helical" evidence="1">
    <location>
        <begin position="38"/>
        <end position="60"/>
    </location>
</feature>
<protein>
    <submittedName>
        <fullName evidence="3">Tripartite tricarboxylate transporter TctB family protein</fullName>
    </submittedName>
</protein>
<keyword evidence="1" id="KW-0472">Membrane</keyword>
<keyword evidence="1" id="KW-0812">Transmembrane</keyword>
<accession>A0A506U4Y1</accession>
<evidence type="ECO:0000313" key="3">
    <source>
        <dbReference type="EMBL" id="TPW28910.1"/>
    </source>
</evidence>
<keyword evidence="4" id="KW-1185">Reference proteome</keyword>
<evidence type="ECO:0000313" key="4">
    <source>
        <dbReference type="Proteomes" id="UP000318801"/>
    </source>
</evidence>